<dbReference type="OrthoDB" id="358716at2"/>
<dbReference type="PROSITE" id="PS50885">
    <property type="entry name" value="HAMP"/>
    <property type="match status" value="1"/>
</dbReference>
<keyword evidence="3 8" id="KW-0472">Membrane</keyword>
<keyword evidence="8" id="KW-1133">Transmembrane helix</keyword>
<dbReference type="InterPro" id="IPR004090">
    <property type="entry name" value="Chemotax_Me-accpt_rcpt"/>
</dbReference>
<dbReference type="GO" id="GO:0005886">
    <property type="term" value="C:plasma membrane"/>
    <property type="evidence" value="ECO:0007669"/>
    <property type="project" value="UniProtKB-SubCell"/>
</dbReference>
<dbReference type="PANTHER" id="PTHR32089:SF112">
    <property type="entry name" value="LYSOZYME-LIKE PROTEIN-RELATED"/>
    <property type="match status" value="1"/>
</dbReference>
<accession>A0A1Q5P5G3</accession>
<keyword evidence="7" id="KW-0175">Coiled coil</keyword>
<evidence type="ECO:0000256" key="6">
    <source>
        <dbReference type="PROSITE-ProRule" id="PRU00284"/>
    </source>
</evidence>
<dbReference type="Pfam" id="PF12729">
    <property type="entry name" value="4HB_MCP_1"/>
    <property type="match status" value="1"/>
</dbReference>
<organism evidence="11 12">
    <name type="scientific">Domibacillus mangrovi</name>
    <dbReference type="NCBI Taxonomy" id="1714354"/>
    <lineage>
        <taxon>Bacteria</taxon>
        <taxon>Bacillati</taxon>
        <taxon>Bacillota</taxon>
        <taxon>Bacilli</taxon>
        <taxon>Bacillales</taxon>
        <taxon>Bacillaceae</taxon>
        <taxon>Domibacillus</taxon>
    </lineage>
</organism>
<dbReference type="GO" id="GO:0004888">
    <property type="term" value="F:transmembrane signaling receptor activity"/>
    <property type="evidence" value="ECO:0007669"/>
    <property type="project" value="InterPro"/>
</dbReference>
<feature type="transmembrane region" description="Helical" evidence="8">
    <location>
        <begin position="12"/>
        <end position="34"/>
    </location>
</feature>
<dbReference type="InterPro" id="IPR024478">
    <property type="entry name" value="HlyB_4HB_MCP"/>
</dbReference>
<protein>
    <recommendedName>
        <fullName evidence="13">Methyl-accepting chemotaxis protein</fullName>
    </recommendedName>
</protein>
<comment type="subcellular location">
    <subcellularLocation>
        <location evidence="1">Cell membrane</location>
    </subcellularLocation>
</comment>
<dbReference type="CDD" id="cd11386">
    <property type="entry name" value="MCP_signal"/>
    <property type="match status" value="1"/>
</dbReference>
<dbReference type="SUPFAM" id="SSF58104">
    <property type="entry name" value="Methyl-accepting chemotaxis protein (MCP) signaling domain"/>
    <property type="match status" value="1"/>
</dbReference>
<dbReference type="Proteomes" id="UP000186524">
    <property type="component" value="Unassembled WGS sequence"/>
</dbReference>
<feature type="transmembrane region" description="Helical" evidence="8">
    <location>
        <begin position="187"/>
        <end position="210"/>
    </location>
</feature>
<dbReference type="STRING" id="1714354.BLL40_04155"/>
<keyword evidence="2" id="KW-1003">Cell membrane</keyword>
<evidence type="ECO:0000256" key="3">
    <source>
        <dbReference type="ARBA" id="ARBA00023136"/>
    </source>
</evidence>
<proteinExistence type="inferred from homology"/>
<dbReference type="Pfam" id="PF00672">
    <property type="entry name" value="HAMP"/>
    <property type="match status" value="1"/>
</dbReference>
<dbReference type="RefSeq" id="WP_073710663.1">
    <property type="nucleotide sequence ID" value="NZ_MRWQ01000004.1"/>
</dbReference>
<dbReference type="PROSITE" id="PS50111">
    <property type="entry name" value="CHEMOTAXIS_TRANSDUC_2"/>
    <property type="match status" value="1"/>
</dbReference>
<keyword evidence="12" id="KW-1185">Reference proteome</keyword>
<dbReference type="SMART" id="SM00304">
    <property type="entry name" value="HAMP"/>
    <property type="match status" value="1"/>
</dbReference>
<evidence type="ECO:0000256" key="1">
    <source>
        <dbReference type="ARBA" id="ARBA00004236"/>
    </source>
</evidence>
<evidence type="ECO:0000256" key="7">
    <source>
        <dbReference type="SAM" id="Coils"/>
    </source>
</evidence>
<keyword evidence="4 6" id="KW-0807">Transducer</keyword>
<evidence type="ECO:0000259" key="9">
    <source>
        <dbReference type="PROSITE" id="PS50111"/>
    </source>
</evidence>
<dbReference type="InterPro" id="IPR003660">
    <property type="entry name" value="HAMP_dom"/>
</dbReference>
<comment type="similarity">
    <text evidence="5">Belongs to the methyl-accepting chemotaxis (MCP) protein family.</text>
</comment>
<evidence type="ECO:0000313" key="11">
    <source>
        <dbReference type="EMBL" id="OKL37510.1"/>
    </source>
</evidence>
<evidence type="ECO:0000256" key="5">
    <source>
        <dbReference type="ARBA" id="ARBA00029447"/>
    </source>
</evidence>
<dbReference type="EMBL" id="MRWQ01000004">
    <property type="protein sequence ID" value="OKL37510.1"/>
    <property type="molecule type" value="Genomic_DNA"/>
</dbReference>
<evidence type="ECO:0000256" key="8">
    <source>
        <dbReference type="SAM" id="Phobius"/>
    </source>
</evidence>
<feature type="domain" description="HAMP" evidence="10">
    <location>
        <begin position="212"/>
        <end position="264"/>
    </location>
</feature>
<evidence type="ECO:0000313" key="12">
    <source>
        <dbReference type="Proteomes" id="UP000186524"/>
    </source>
</evidence>
<sequence length="569" mass="62192">MGLRNAKIGKKLFILIFISNIIFVVIGGTGYFFMHKMDKDSNKMYEDALLPIKWQSQIRTNNRAIDGFVLESLLSSGAKERQESMDQIDVLKTENETLLNQLEESRLSEIELKKLSQYRAEDQKYFSIVQTVFNLGSSGQIEEAYSKYQNDAKPSRKSANTLMREVGDYLEGYADRLNKGITKDSQVSTVIMVAVIFIAIAIKVVIGLSISRMIINPLKEIQVLMGNAERGDLTVEGSYRSKDEVGLLTVSFNRMMLRFRELMGQVNSNAEQVAASSEELTASAEESTKASEQISITIQEVASGADRQVKSTEESSDVIGNMVLSVQQIASNAQGLFVNAEAASQKAVEGNEAIQSTIEQMNSINRTVTQLSQVVKGLGERSQDIGKIIEMITNIASQTNLLALNAAIESARAGEHGRGFAVVADEVRNLAEQSAESARNISELIALIQDETQFAVQTMEQTTLEVTEGIGVVNKAGESFAQIRNSVDEVSLQIKEVSEVAEQLSAGSEQVMQSEKLLAEIAEGTALGTQNAASAVEEQLASMEEILAAASSLAYMAEELQDQVGRFKV</sequence>
<dbReference type="GO" id="GO:0006935">
    <property type="term" value="P:chemotaxis"/>
    <property type="evidence" value="ECO:0007669"/>
    <property type="project" value="InterPro"/>
</dbReference>
<evidence type="ECO:0000256" key="2">
    <source>
        <dbReference type="ARBA" id="ARBA00022475"/>
    </source>
</evidence>
<dbReference type="SMART" id="SM00283">
    <property type="entry name" value="MA"/>
    <property type="match status" value="1"/>
</dbReference>
<name>A0A1Q5P5G3_9BACI</name>
<feature type="coiled-coil region" evidence="7">
    <location>
        <begin position="81"/>
        <end position="108"/>
    </location>
</feature>
<reference evidence="11 12" key="1">
    <citation type="submission" date="2016-12" db="EMBL/GenBank/DDBJ databases">
        <title>Domibacillus sp. SAOS 44 whole genome sequencing.</title>
        <authorList>
            <person name="Verma A."/>
            <person name="Krishnamurthi S."/>
        </authorList>
    </citation>
    <scope>NUCLEOTIDE SEQUENCE [LARGE SCALE GENOMIC DNA]</scope>
    <source>
        <strain evidence="11 12">SAOS 44</strain>
    </source>
</reference>
<dbReference type="AlphaFoldDB" id="A0A1Q5P5G3"/>
<dbReference type="PRINTS" id="PR00260">
    <property type="entry name" value="CHEMTRNSDUCR"/>
</dbReference>
<evidence type="ECO:0008006" key="13">
    <source>
        <dbReference type="Google" id="ProtNLM"/>
    </source>
</evidence>
<evidence type="ECO:0000259" key="10">
    <source>
        <dbReference type="PROSITE" id="PS50885"/>
    </source>
</evidence>
<dbReference type="CDD" id="cd06225">
    <property type="entry name" value="HAMP"/>
    <property type="match status" value="1"/>
</dbReference>
<dbReference type="PANTHER" id="PTHR32089">
    <property type="entry name" value="METHYL-ACCEPTING CHEMOTAXIS PROTEIN MCPB"/>
    <property type="match status" value="1"/>
</dbReference>
<dbReference type="Pfam" id="PF00015">
    <property type="entry name" value="MCPsignal"/>
    <property type="match status" value="1"/>
</dbReference>
<comment type="caution">
    <text evidence="11">The sequence shown here is derived from an EMBL/GenBank/DDBJ whole genome shotgun (WGS) entry which is preliminary data.</text>
</comment>
<feature type="domain" description="Methyl-accepting transducer" evidence="9">
    <location>
        <begin position="283"/>
        <end position="519"/>
    </location>
</feature>
<dbReference type="GO" id="GO:0007165">
    <property type="term" value="P:signal transduction"/>
    <property type="evidence" value="ECO:0007669"/>
    <property type="project" value="UniProtKB-KW"/>
</dbReference>
<gene>
    <name evidence="11" type="ORF">BLL40_04155</name>
</gene>
<dbReference type="InterPro" id="IPR004089">
    <property type="entry name" value="MCPsignal_dom"/>
</dbReference>
<evidence type="ECO:0000256" key="4">
    <source>
        <dbReference type="ARBA" id="ARBA00023224"/>
    </source>
</evidence>
<dbReference type="Gene3D" id="1.10.287.950">
    <property type="entry name" value="Methyl-accepting chemotaxis protein"/>
    <property type="match status" value="1"/>
</dbReference>
<keyword evidence="8" id="KW-0812">Transmembrane</keyword>